<dbReference type="KEGG" id="pasa:BAOM_3482"/>
<dbReference type="SUPFAM" id="SSF55073">
    <property type="entry name" value="Nucleotide cyclase"/>
    <property type="match status" value="1"/>
</dbReference>
<dbReference type="SMART" id="SM00091">
    <property type="entry name" value="PAS"/>
    <property type="match status" value="2"/>
</dbReference>
<proteinExistence type="predicted"/>
<dbReference type="CDD" id="cd01949">
    <property type="entry name" value="GGDEF"/>
    <property type="match status" value="1"/>
</dbReference>
<gene>
    <name evidence="1" type="ORF">BAOM_3482</name>
</gene>
<dbReference type="InterPro" id="IPR043128">
    <property type="entry name" value="Rev_trsase/Diguanyl_cyclase"/>
</dbReference>
<organism evidence="1 2">
    <name type="scientific">Peribacillus asahii</name>
    <dbReference type="NCBI Taxonomy" id="228899"/>
    <lineage>
        <taxon>Bacteria</taxon>
        <taxon>Bacillati</taxon>
        <taxon>Bacillota</taxon>
        <taxon>Bacilli</taxon>
        <taxon>Bacillales</taxon>
        <taxon>Bacillaceae</taxon>
        <taxon>Peribacillus</taxon>
    </lineage>
</organism>
<dbReference type="PANTHER" id="PTHR44757:SF2">
    <property type="entry name" value="BIOFILM ARCHITECTURE MAINTENANCE PROTEIN MBAA"/>
    <property type="match status" value="1"/>
</dbReference>
<dbReference type="SMART" id="SM00086">
    <property type="entry name" value="PAC"/>
    <property type="match status" value="1"/>
</dbReference>
<dbReference type="PANTHER" id="PTHR44757">
    <property type="entry name" value="DIGUANYLATE CYCLASE DGCP"/>
    <property type="match status" value="1"/>
</dbReference>
<evidence type="ECO:0000313" key="2">
    <source>
        <dbReference type="Proteomes" id="UP000283095"/>
    </source>
</evidence>
<dbReference type="Gene3D" id="3.20.20.450">
    <property type="entry name" value="EAL domain"/>
    <property type="match status" value="1"/>
</dbReference>
<dbReference type="InterPro" id="IPR000160">
    <property type="entry name" value="GGDEF_dom"/>
</dbReference>
<dbReference type="InterPro" id="IPR035965">
    <property type="entry name" value="PAS-like_dom_sf"/>
</dbReference>
<accession>A0A3Q9RQM6</accession>
<dbReference type="InterPro" id="IPR000700">
    <property type="entry name" value="PAS-assoc_C"/>
</dbReference>
<dbReference type="PROSITE" id="PS50112">
    <property type="entry name" value="PAS"/>
    <property type="match status" value="2"/>
</dbReference>
<dbReference type="Gene3D" id="3.30.70.270">
    <property type="match status" value="1"/>
</dbReference>
<dbReference type="FunFam" id="3.20.20.450:FF:000001">
    <property type="entry name" value="Cyclic di-GMP phosphodiesterase yahA"/>
    <property type="match status" value="1"/>
</dbReference>
<dbReference type="Gene3D" id="3.30.450.20">
    <property type="entry name" value="PAS domain"/>
    <property type="match status" value="2"/>
</dbReference>
<dbReference type="InterPro" id="IPR001610">
    <property type="entry name" value="PAC"/>
</dbReference>
<dbReference type="PROSITE" id="PS50883">
    <property type="entry name" value="EAL"/>
    <property type="match status" value="1"/>
</dbReference>
<dbReference type="SUPFAM" id="SSF55785">
    <property type="entry name" value="PYP-like sensor domain (PAS domain)"/>
    <property type="match status" value="2"/>
</dbReference>
<dbReference type="EMBL" id="CP026095">
    <property type="protein sequence ID" value="AZV44091.1"/>
    <property type="molecule type" value="Genomic_DNA"/>
</dbReference>
<dbReference type="NCBIfam" id="TIGR00254">
    <property type="entry name" value="GGDEF"/>
    <property type="match status" value="1"/>
</dbReference>
<dbReference type="PROSITE" id="PS50887">
    <property type="entry name" value="GGDEF"/>
    <property type="match status" value="1"/>
</dbReference>
<dbReference type="GO" id="GO:0006355">
    <property type="term" value="P:regulation of DNA-templated transcription"/>
    <property type="evidence" value="ECO:0007669"/>
    <property type="project" value="InterPro"/>
</dbReference>
<dbReference type="RefSeq" id="WP_252282556.1">
    <property type="nucleotide sequence ID" value="NZ_CP026095.1"/>
</dbReference>
<dbReference type="AlphaFoldDB" id="A0A3Q9RQM6"/>
<dbReference type="NCBIfam" id="TIGR00229">
    <property type="entry name" value="sensory_box"/>
    <property type="match status" value="2"/>
</dbReference>
<dbReference type="Proteomes" id="UP000283095">
    <property type="component" value="Chromosome"/>
</dbReference>
<dbReference type="SUPFAM" id="SSF141868">
    <property type="entry name" value="EAL domain-like"/>
    <property type="match status" value="1"/>
</dbReference>
<dbReference type="Pfam" id="PF00990">
    <property type="entry name" value="GGDEF"/>
    <property type="match status" value="1"/>
</dbReference>
<dbReference type="InterPro" id="IPR029787">
    <property type="entry name" value="Nucleotide_cyclase"/>
</dbReference>
<dbReference type="SMART" id="SM00267">
    <property type="entry name" value="GGDEF"/>
    <property type="match status" value="1"/>
</dbReference>
<dbReference type="CDD" id="cd01948">
    <property type="entry name" value="EAL"/>
    <property type="match status" value="1"/>
</dbReference>
<dbReference type="Pfam" id="PF00563">
    <property type="entry name" value="EAL"/>
    <property type="match status" value="1"/>
</dbReference>
<dbReference type="InterPro" id="IPR000014">
    <property type="entry name" value="PAS"/>
</dbReference>
<reference evidence="1 2" key="1">
    <citation type="submission" date="2018-01" db="EMBL/GenBank/DDBJ databases">
        <title>Bacillus asahii Genome sequencing and assembly.</title>
        <authorList>
            <person name="Jiang H."/>
            <person name="Feng Y."/>
            <person name="Zhao F."/>
            <person name="Lin X."/>
        </authorList>
    </citation>
    <scope>NUCLEOTIDE SEQUENCE [LARGE SCALE GENOMIC DNA]</scope>
    <source>
        <strain evidence="1 2">OM18</strain>
    </source>
</reference>
<name>A0A3Q9RQM6_9BACI</name>
<dbReference type="SMART" id="SM00052">
    <property type="entry name" value="EAL"/>
    <property type="match status" value="1"/>
</dbReference>
<evidence type="ECO:0000313" key="1">
    <source>
        <dbReference type="EMBL" id="AZV44091.1"/>
    </source>
</evidence>
<dbReference type="InterPro" id="IPR052155">
    <property type="entry name" value="Biofilm_reg_signaling"/>
</dbReference>
<dbReference type="Pfam" id="PF13426">
    <property type="entry name" value="PAS_9"/>
    <property type="match status" value="2"/>
</dbReference>
<dbReference type="InterPro" id="IPR001633">
    <property type="entry name" value="EAL_dom"/>
</dbReference>
<dbReference type="InterPro" id="IPR035919">
    <property type="entry name" value="EAL_sf"/>
</dbReference>
<dbReference type="PROSITE" id="PS50113">
    <property type="entry name" value="PAC"/>
    <property type="match status" value="1"/>
</dbReference>
<protein>
    <submittedName>
        <fullName evidence="1">Diguanylate cyclase</fullName>
    </submittedName>
</protein>
<dbReference type="CDD" id="cd00130">
    <property type="entry name" value="PAS"/>
    <property type="match status" value="1"/>
</dbReference>
<sequence length="689" mass="78438">MQSKITIPDIYSLLQSALQQMEEGALVFSQDGKILDSNSSAEIITGYSGFELHTVFFSSLLSNREDYLSIRKALEKEVYHINSFDMVRKNGEHYTSKIKISKTEIGQSTQLFLVTFENSSFQSRAEQELLVARKIYENIEEGVLYTDHRGKILSVNPAFKIVTGYLEEEVLGKNPNILQSGYHQADFYQALWKDVHEKGYWKGEIWNKRKNGEIFPEWLTISSVSNEYGRVTNYVAVFSDITDRKQKEKQIQKLSNYDALTGTTNRYILSQELLRLIETANKYNQLLAVLFLDLDRFKVINETLGHNYGDLLLKKVASRIKGMLKSKDLIARFGGDEFVIVLPNIKHAKEAVQISEDIIQALEQPFLLDNQEVYATTSVGISLYPHDGDGVEVLIKNAEKAVHKAKENGGSSFELFYEELQPFNKSRRIILENGLRKAIENEELMLYYQPQASLKTGHLTGVEALLRWHHSELGYISPGEFIPIAEETGLIIPISEWVINQACEEVKRLHVSGHTNLKVGINISGVHFSQSDFLKRVSEIIQNTNINPYNVDLELTESMIMPNAKDSIDKLVKLKRMGLKLSIDDFGTGYSSLSYLHRFPIDTLKIDQSFIRNLMSVKGDAAIIKAIITMAKTLQLDIIAEGVEDKNQLDFLEQENCDIIQGFYLSKPIPFPELVQFLEMWNPDMLSGK</sequence>